<keyword evidence="3" id="KW-1185">Reference proteome</keyword>
<reference evidence="3" key="1">
    <citation type="journal article" date="2019" name="Int. J. Syst. Evol. Microbiol.">
        <title>The Global Catalogue of Microorganisms (GCM) 10K type strain sequencing project: providing services to taxonomists for standard genome sequencing and annotation.</title>
        <authorList>
            <consortium name="The Broad Institute Genomics Platform"/>
            <consortium name="The Broad Institute Genome Sequencing Center for Infectious Disease"/>
            <person name="Wu L."/>
            <person name="Ma J."/>
        </authorList>
    </citation>
    <scope>NUCLEOTIDE SEQUENCE [LARGE SCALE GENOMIC DNA]</scope>
    <source>
        <strain evidence="3">JCM 17388</strain>
    </source>
</reference>
<feature type="region of interest" description="Disordered" evidence="1">
    <location>
        <begin position="1"/>
        <end position="40"/>
    </location>
</feature>
<accession>A0ABP8AIF0</accession>
<comment type="caution">
    <text evidence="2">The sequence shown here is derived from an EMBL/GenBank/DDBJ whole genome shotgun (WGS) entry which is preliminary data.</text>
</comment>
<evidence type="ECO:0000313" key="2">
    <source>
        <dbReference type="EMBL" id="GAA4184487.1"/>
    </source>
</evidence>
<sequence length="122" mass="13148">MNHSRSCPNDSGAPCPDDRRGIVNTGSGARRRSRFSNSARLASESCVLLRDWPGEDVTRVSLSAGAETRSAAGERAISLRDRLPFLGINDIHTYLSDRVEINNVTRQPATRAATSAPSPARA</sequence>
<organism evidence="2 3">
    <name type="scientific">Streptosporangium oxazolinicum</name>
    <dbReference type="NCBI Taxonomy" id="909287"/>
    <lineage>
        <taxon>Bacteria</taxon>
        <taxon>Bacillati</taxon>
        <taxon>Actinomycetota</taxon>
        <taxon>Actinomycetes</taxon>
        <taxon>Streptosporangiales</taxon>
        <taxon>Streptosporangiaceae</taxon>
        <taxon>Streptosporangium</taxon>
    </lineage>
</organism>
<evidence type="ECO:0000256" key="1">
    <source>
        <dbReference type="SAM" id="MobiDB-lite"/>
    </source>
</evidence>
<evidence type="ECO:0000313" key="3">
    <source>
        <dbReference type="Proteomes" id="UP001501251"/>
    </source>
</evidence>
<dbReference type="EMBL" id="BAABAQ010000002">
    <property type="protein sequence ID" value="GAA4184487.1"/>
    <property type="molecule type" value="Genomic_DNA"/>
</dbReference>
<dbReference type="Proteomes" id="UP001501251">
    <property type="component" value="Unassembled WGS sequence"/>
</dbReference>
<proteinExistence type="predicted"/>
<protein>
    <submittedName>
        <fullName evidence="2">Uncharacterized protein</fullName>
    </submittedName>
</protein>
<name>A0ABP8AIF0_9ACTN</name>
<gene>
    <name evidence="2" type="ORF">GCM10022252_13490</name>
</gene>